<name>A0ABU1W6P5_9GAMM</name>
<sequence>MTTATAHDVVTFWRDAGDRWFSRDESFDARCREDFLHAHHAAARRELEHWMDSADGALALVLLLDQIPRNVFRGSPHAYATDSLAQYYAVRAVGRGYDRVVDPALRVFFYMPLEHSEHLADQEYGVALTAAIPGDDGRTYLDYAQRHCEVIRRFGRFPHRNHVLGRESTAEEQAYLDAGGGFT</sequence>
<dbReference type="InterPro" id="IPR011990">
    <property type="entry name" value="TPR-like_helical_dom_sf"/>
</dbReference>
<accession>A0ABU1W6P5</accession>
<dbReference type="InterPro" id="IPR010323">
    <property type="entry name" value="DUF924"/>
</dbReference>
<proteinExistence type="predicted"/>
<dbReference type="EMBL" id="JAVDVY010000001">
    <property type="protein sequence ID" value="MDR7133253.1"/>
    <property type="molecule type" value="Genomic_DNA"/>
</dbReference>
<organism evidence="1 2">
    <name type="scientific">Lysobacter niastensis</name>
    <dbReference type="NCBI Taxonomy" id="380629"/>
    <lineage>
        <taxon>Bacteria</taxon>
        <taxon>Pseudomonadati</taxon>
        <taxon>Pseudomonadota</taxon>
        <taxon>Gammaproteobacteria</taxon>
        <taxon>Lysobacterales</taxon>
        <taxon>Lysobacteraceae</taxon>
        <taxon>Lysobacter</taxon>
    </lineage>
</organism>
<gene>
    <name evidence="1" type="ORF">J2X06_000437</name>
</gene>
<dbReference type="Pfam" id="PF06041">
    <property type="entry name" value="DUF924"/>
    <property type="match status" value="1"/>
</dbReference>
<dbReference type="Gene3D" id="1.25.40.10">
    <property type="entry name" value="Tetratricopeptide repeat domain"/>
    <property type="match status" value="1"/>
</dbReference>
<dbReference type="RefSeq" id="WP_310057676.1">
    <property type="nucleotide sequence ID" value="NZ_JAVDVY010000001.1"/>
</dbReference>
<protein>
    <submittedName>
        <fullName evidence="1">Uncharacterized protein (DUF924 family)</fullName>
    </submittedName>
</protein>
<dbReference type="Gene3D" id="1.20.58.320">
    <property type="entry name" value="TPR-like"/>
    <property type="match status" value="1"/>
</dbReference>
<keyword evidence="2" id="KW-1185">Reference proteome</keyword>
<dbReference type="Proteomes" id="UP001251524">
    <property type="component" value="Unassembled WGS sequence"/>
</dbReference>
<evidence type="ECO:0000313" key="2">
    <source>
        <dbReference type="Proteomes" id="UP001251524"/>
    </source>
</evidence>
<evidence type="ECO:0000313" key="1">
    <source>
        <dbReference type="EMBL" id="MDR7133253.1"/>
    </source>
</evidence>
<comment type="caution">
    <text evidence="1">The sequence shown here is derived from an EMBL/GenBank/DDBJ whole genome shotgun (WGS) entry which is preliminary data.</text>
</comment>
<dbReference type="SUPFAM" id="SSF48452">
    <property type="entry name" value="TPR-like"/>
    <property type="match status" value="1"/>
</dbReference>
<reference evidence="1 2" key="1">
    <citation type="submission" date="2023-07" db="EMBL/GenBank/DDBJ databases">
        <title>Sorghum-associated microbial communities from plants grown in Nebraska, USA.</title>
        <authorList>
            <person name="Schachtman D."/>
        </authorList>
    </citation>
    <scope>NUCLEOTIDE SEQUENCE [LARGE SCALE GENOMIC DNA]</scope>
    <source>
        <strain evidence="1 2">BE198</strain>
    </source>
</reference>